<dbReference type="SUPFAM" id="SSF55811">
    <property type="entry name" value="Nudix"/>
    <property type="match status" value="2"/>
</dbReference>
<dbReference type="InterPro" id="IPR000086">
    <property type="entry name" value="NUDIX_hydrolase_dom"/>
</dbReference>
<dbReference type="PANTHER" id="PTHR43046:SF16">
    <property type="entry name" value="ADP-RIBOSE PYROPHOSPHATASE YJHB-RELATED"/>
    <property type="match status" value="1"/>
</dbReference>
<comment type="cofactor">
    <cofactor evidence="1">
        <name>Mg(2+)</name>
        <dbReference type="ChEBI" id="CHEBI:18420"/>
    </cofactor>
</comment>
<reference evidence="4" key="1">
    <citation type="submission" date="2022-10" db="EMBL/GenBank/DDBJ databases">
        <title>The complete genomes of actinobacterial strains from the NBC collection.</title>
        <authorList>
            <person name="Joergensen T.S."/>
            <person name="Alvarez Arevalo M."/>
            <person name="Sterndorff E.B."/>
            <person name="Faurdal D."/>
            <person name="Vuksanovic O."/>
            <person name="Mourched A.-S."/>
            <person name="Charusanti P."/>
            <person name="Shaw S."/>
            <person name="Blin K."/>
            <person name="Weber T."/>
        </authorList>
    </citation>
    <scope>NUCLEOTIDE SEQUENCE</scope>
    <source>
        <strain evidence="4">NBC_00254</strain>
    </source>
</reference>
<dbReference type="Pfam" id="PF00293">
    <property type="entry name" value="NUDIX"/>
    <property type="match status" value="2"/>
</dbReference>
<dbReference type="PANTHER" id="PTHR43046">
    <property type="entry name" value="GDP-MANNOSE MANNOSYL HYDROLASE"/>
    <property type="match status" value="1"/>
</dbReference>
<evidence type="ECO:0000256" key="1">
    <source>
        <dbReference type="ARBA" id="ARBA00001946"/>
    </source>
</evidence>
<dbReference type="RefSeq" id="WP_328708732.1">
    <property type="nucleotide sequence ID" value="NZ_CP108085.1"/>
</dbReference>
<dbReference type="Gene3D" id="3.90.79.10">
    <property type="entry name" value="Nucleoside Triphosphate Pyrophosphohydrolase"/>
    <property type="match status" value="2"/>
</dbReference>
<dbReference type="CDD" id="cd04669">
    <property type="entry name" value="NUDIX_Hydrolase"/>
    <property type="match status" value="1"/>
</dbReference>
<evidence type="ECO:0000259" key="3">
    <source>
        <dbReference type="PROSITE" id="PS51462"/>
    </source>
</evidence>
<accession>A0ABZ1SJQ6</accession>
<dbReference type="InterPro" id="IPR015797">
    <property type="entry name" value="NUDIX_hydrolase-like_dom_sf"/>
</dbReference>
<name>A0ABZ1SJQ6_9ACTN</name>
<dbReference type="InterPro" id="IPR020084">
    <property type="entry name" value="NUDIX_hydrolase_CS"/>
</dbReference>
<dbReference type="Proteomes" id="UP001432011">
    <property type="component" value="Chromosome"/>
</dbReference>
<dbReference type="CDD" id="cd04683">
    <property type="entry name" value="NUDIX_Hydrolase"/>
    <property type="match status" value="1"/>
</dbReference>
<keyword evidence="5" id="KW-1185">Reference proteome</keyword>
<dbReference type="EMBL" id="CP108085">
    <property type="protein sequence ID" value="WUP73230.1"/>
    <property type="molecule type" value="Genomic_DNA"/>
</dbReference>
<evidence type="ECO:0000256" key="2">
    <source>
        <dbReference type="ARBA" id="ARBA00022801"/>
    </source>
</evidence>
<evidence type="ECO:0000313" key="5">
    <source>
        <dbReference type="Proteomes" id="UP001432011"/>
    </source>
</evidence>
<proteinExistence type="predicted"/>
<dbReference type="PROSITE" id="PS00893">
    <property type="entry name" value="NUDIX_BOX"/>
    <property type="match status" value="1"/>
</dbReference>
<gene>
    <name evidence="4" type="ORF">OG913_27995</name>
</gene>
<dbReference type="PROSITE" id="PS51462">
    <property type="entry name" value="NUDIX"/>
    <property type="match status" value="2"/>
</dbReference>
<feature type="domain" description="Nudix hydrolase" evidence="3">
    <location>
        <begin position="150"/>
        <end position="281"/>
    </location>
</feature>
<keyword evidence="2" id="KW-0378">Hydrolase</keyword>
<sequence length="522" mass="55471">MTSVRHSVRAILFDGDDIVLFRRVRAGREPYWITPGGGVEDTDADPEAALRRELDEELGATAGPALHVFTLVEPGRLSTVFACRLVSLDLSRRSGPEFLEPDIGLHEVRRVRPEEARTLNMVPPELGEYISANAATLPKLLDAATYAPGRYRPVVDVHLLLTDGEKVLLGRRQGTGYADGEWQIMPSGHLEEGESVVDAAVREAREELGIEVDGCEVVHVMHHHNAGGTARIGMFLMPHSITGTPVNAEPHKCAELAWFPFDRLPERTVPYSRAGVEAVRRALAARPPGLPTANNAAHDATIDAAPPPGLPAANNAAHDAALDATRPPGLPVADNTADNMADNTAIDAVADAAPVVSGSPLFSLHGWDVPRPADLAAEAVRAGFEEITVCLVARLDGAVLVHSDDETDRLPATVVRPGESVEAALARLAPVGEVTFAGSDDYVSHQGRTGRRLAFSALLTEAPESMAPEALRGTVPETPKGMVPEALRGMVPLPAGSLGRLPYAEGVFVRASSGVLYGLSSR</sequence>
<evidence type="ECO:0000313" key="4">
    <source>
        <dbReference type="EMBL" id="WUP73230.1"/>
    </source>
</evidence>
<protein>
    <submittedName>
        <fullName evidence="4">NUDIX domain-containing protein</fullName>
    </submittedName>
</protein>
<feature type="domain" description="Nudix hydrolase" evidence="3">
    <location>
        <begin position="3"/>
        <end position="134"/>
    </location>
</feature>
<organism evidence="4 5">
    <name type="scientific">Microbispora hainanensis</name>
    <dbReference type="NCBI Taxonomy" id="568844"/>
    <lineage>
        <taxon>Bacteria</taxon>
        <taxon>Bacillati</taxon>
        <taxon>Actinomycetota</taxon>
        <taxon>Actinomycetes</taxon>
        <taxon>Streptosporangiales</taxon>
        <taxon>Streptosporangiaceae</taxon>
        <taxon>Microbispora</taxon>
    </lineage>
</organism>